<organism evidence="7">
    <name type="scientific">Brassica napus</name>
    <name type="common">Rape</name>
    <dbReference type="NCBI Taxonomy" id="3708"/>
    <lineage>
        <taxon>Eukaryota</taxon>
        <taxon>Viridiplantae</taxon>
        <taxon>Streptophyta</taxon>
        <taxon>Embryophyta</taxon>
        <taxon>Tracheophyta</taxon>
        <taxon>Spermatophyta</taxon>
        <taxon>Magnoliopsida</taxon>
        <taxon>eudicotyledons</taxon>
        <taxon>Gunneridae</taxon>
        <taxon>Pentapetalae</taxon>
        <taxon>rosids</taxon>
        <taxon>malvids</taxon>
        <taxon>Brassicales</taxon>
        <taxon>Brassicaceae</taxon>
        <taxon>Brassiceae</taxon>
        <taxon>Brassica</taxon>
    </lineage>
</organism>
<evidence type="ECO:0000256" key="3">
    <source>
        <dbReference type="ARBA" id="ARBA00005784"/>
    </source>
</evidence>
<keyword evidence="6" id="KW-0378">Hydrolase</keyword>
<sequence>MGQMQCEANSKRYNSKSWTFKLCYRQYILNALLTGCSAGGLSTILRCDDFKSLFPLSTKVKCMRDAGFFLDTVDISGGRTLRRMYSGVVNTQCFFPQNIISQVMTPLYILNSAFDSWQIGNSLAPPSADSSGSWHDCSFMFRCNAAQKKVLEGFRISMLNALETFLTTRKNGVLITSGGKQAPFLQRLDQRGLLDLETDWMGLIELTCLPPAGIVATQRAPWLIWSLWTAPKDWQNAQCQDEPKKPSQRKIEDVPHYDTVLQTDAAWTETTGTAGLGWAIKTARETQRFSSSTTFVISPLMAESLAMREAIKKSKELGIRRLRCE</sequence>
<dbReference type="PANTHER" id="PTHR21562:SF54">
    <property type="entry name" value="PECTIN ACETYLESTERASE 1"/>
    <property type="match status" value="1"/>
</dbReference>
<comment type="similarity">
    <text evidence="3 6">Belongs to the pectinacetylesterase family.</text>
</comment>
<dbReference type="Proteomes" id="UP001295469">
    <property type="component" value="Chromosome C05"/>
</dbReference>
<dbReference type="GO" id="GO:0016787">
    <property type="term" value="F:hydrolase activity"/>
    <property type="evidence" value="ECO:0007669"/>
    <property type="project" value="UniProtKB-KW"/>
</dbReference>
<reference evidence="7" key="1">
    <citation type="submission" date="2021-01" db="EMBL/GenBank/DDBJ databases">
        <authorList>
            <consortium name="Genoscope - CEA"/>
            <person name="William W."/>
        </authorList>
    </citation>
    <scope>NUCLEOTIDE SEQUENCE</scope>
</reference>
<accession>A0A816KR67</accession>
<dbReference type="EC" id="3.1.1.-" evidence="6"/>
<proteinExistence type="inferred from homology"/>
<comment type="subcellular location">
    <subcellularLocation>
        <location evidence="2 6">Secreted</location>
        <location evidence="2 6">Cell wall</location>
    </subcellularLocation>
</comment>
<gene>
    <name evidence="7" type="ORF">DARMORV10_C05P07550.1</name>
</gene>
<evidence type="ECO:0000256" key="1">
    <source>
        <dbReference type="ARBA" id="ARBA00003534"/>
    </source>
</evidence>
<evidence type="ECO:0000313" key="7">
    <source>
        <dbReference type="EMBL" id="CAF1924440.1"/>
    </source>
</evidence>
<dbReference type="PANTHER" id="PTHR21562">
    <property type="entry name" value="NOTUM-RELATED"/>
    <property type="match status" value="1"/>
</dbReference>
<evidence type="ECO:0000256" key="5">
    <source>
        <dbReference type="ARBA" id="ARBA00023316"/>
    </source>
</evidence>
<dbReference type="EMBL" id="HG994369">
    <property type="protein sequence ID" value="CAF1924440.1"/>
    <property type="molecule type" value="Genomic_DNA"/>
</dbReference>
<comment type="function">
    <text evidence="1 6">Hydrolyzes acetyl esters in homogalacturonan regions of pectin. In type I primary cell wall, galacturonic acid residues of pectin can be acetylated at the O-2 and O-3 positions. Decreasing the degree of acetylation of pectin gels in vitro alters their physical properties.</text>
</comment>
<dbReference type="Pfam" id="PF03283">
    <property type="entry name" value="PAE"/>
    <property type="match status" value="1"/>
</dbReference>
<evidence type="ECO:0000256" key="6">
    <source>
        <dbReference type="RuleBase" id="RU363114"/>
    </source>
</evidence>
<evidence type="ECO:0000256" key="4">
    <source>
        <dbReference type="ARBA" id="ARBA00022512"/>
    </source>
</evidence>
<keyword evidence="6" id="KW-0964">Secreted</keyword>
<evidence type="ECO:0000256" key="2">
    <source>
        <dbReference type="ARBA" id="ARBA00004191"/>
    </source>
</evidence>
<protein>
    <recommendedName>
        <fullName evidence="6">Pectin acetylesterase</fullName>
        <ecNumber evidence="6">3.1.1.-</ecNumber>
    </recommendedName>
</protein>
<dbReference type="GO" id="GO:0071555">
    <property type="term" value="P:cell wall organization"/>
    <property type="evidence" value="ECO:0007669"/>
    <property type="project" value="UniProtKB-KW"/>
</dbReference>
<dbReference type="AlphaFoldDB" id="A0A816KR67"/>
<dbReference type="InterPro" id="IPR004963">
    <property type="entry name" value="PAE/NOTUM"/>
</dbReference>
<keyword evidence="4 6" id="KW-0134">Cell wall</keyword>
<keyword evidence="5 6" id="KW-0961">Cell wall biogenesis/degradation</keyword>
<name>A0A816KR67_BRANA</name>